<dbReference type="SUPFAM" id="SSF52540">
    <property type="entry name" value="P-loop containing nucleoside triphosphate hydrolases"/>
    <property type="match status" value="1"/>
</dbReference>
<dbReference type="Proteomes" id="UP000199180">
    <property type="component" value="Unassembled WGS sequence"/>
</dbReference>
<dbReference type="EMBL" id="FOHO01000001">
    <property type="protein sequence ID" value="SES69392.1"/>
    <property type="molecule type" value="Genomic_DNA"/>
</dbReference>
<dbReference type="CDD" id="cd03230">
    <property type="entry name" value="ABC_DR_subfamily_A"/>
    <property type="match status" value="1"/>
</dbReference>
<keyword evidence="2" id="KW-0547">Nucleotide-binding</keyword>
<gene>
    <name evidence="5" type="ORF">SAMN04489858_101208</name>
</gene>
<organism evidence="5 6">
    <name type="scientific">Paracoccus homiensis</name>
    <dbReference type="NCBI Taxonomy" id="364199"/>
    <lineage>
        <taxon>Bacteria</taxon>
        <taxon>Pseudomonadati</taxon>
        <taxon>Pseudomonadota</taxon>
        <taxon>Alphaproteobacteria</taxon>
        <taxon>Rhodobacterales</taxon>
        <taxon>Paracoccaceae</taxon>
        <taxon>Paracoccus</taxon>
    </lineage>
</organism>
<name>A0A1H9YK24_9RHOB</name>
<dbReference type="OrthoDB" id="9778547at2"/>
<dbReference type="Pfam" id="PF00005">
    <property type="entry name" value="ABC_tran"/>
    <property type="match status" value="1"/>
</dbReference>
<keyword evidence="3 5" id="KW-0067">ATP-binding</keyword>
<protein>
    <submittedName>
        <fullName evidence="5">ABC-2 type transport system ATP-binding protein</fullName>
    </submittedName>
</protein>
<evidence type="ECO:0000256" key="1">
    <source>
        <dbReference type="ARBA" id="ARBA00022448"/>
    </source>
</evidence>
<evidence type="ECO:0000256" key="3">
    <source>
        <dbReference type="ARBA" id="ARBA00022840"/>
    </source>
</evidence>
<reference evidence="5 6" key="1">
    <citation type="submission" date="2016-10" db="EMBL/GenBank/DDBJ databases">
        <authorList>
            <person name="de Groot N.N."/>
        </authorList>
    </citation>
    <scope>NUCLEOTIDE SEQUENCE [LARGE SCALE GENOMIC DNA]</scope>
    <source>
        <strain evidence="5 6">DSM 17862</strain>
    </source>
</reference>
<evidence type="ECO:0000259" key="4">
    <source>
        <dbReference type="PROSITE" id="PS50893"/>
    </source>
</evidence>
<proteinExistence type="predicted"/>
<dbReference type="GO" id="GO:0016887">
    <property type="term" value="F:ATP hydrolysis activity"/>
    <property type="evidence" value="ECO:0007669"/>
    <property type="project" value="InterPro"/>
</dbReference>
<feature type="domain" description="ABC transporter" evidence="4">
    <location>
        <begin position="5"/>
        <end position="234"/>
    </location>
</feature>
<dbReference type="STRING" id="364199.SAMN04489858_101208"/>
<evidence type="ECO:0000313" key="5">
    <source>
        <dbReference type="EMBL" id="SES69392.1"/>
    </source>
</evidence>
<dbReference type="InterPro" id="IPR017871">
    <property type="entry name" value="ABC_transporter-like_CS"/>
</dbReference>
<keyword evidence="1" id="KW-0813">Transport</keyword>
<dbReference type="PROSITE" id="PS50893">
    <property type="entry name" value="ABC_TRANSPORTER_2"/>
    <property type="match status" value="1"/>
</dbReference>
<evidence type="ECO:0000256" key="2">
    <source>
        <dbReference type="ARBA" id="ARBA00022741"/>
    </source>
</evidence>
<dbReference type="PROSITE" id="PS00211">
    <property type="entry name" value="ABC_TRANSPORTER_1"/>
    <property type="match status" value="1"/>
</dbReference>
<dbReference type="InterPro" id="IPR003439">
    <property type="entry name" value="ABC_transporter-like_ATP-bd"/>
</dbReference>
<dbReference type="RefSeq" id="WP_090731791.1">
    <property type="nucleotide sequence ID" value="NZ_FOHO01000001.1"/>
</dbReference>
<dbReference type="InterPro" id="IPR003593">
    <property type="entry name" value="AAA+_ATPase"/>
</dbReference>
<keyword evidence="6" id="KW-1185">Reference proteome</keyword>
<dbReference type="PANTHER" id="PTHR42711">
    <property type="entry name" value="ABC TRANSPORTER ATP-BINDING PROTEIN"/>
    <property type="match status" value="1"/>
</dbReference>
<sequence length="313" mass="34346">MSTIIEIDNLSKAYDSGTKALSGVSMNIEEGEIIALLGPNGAGKTTLISIICGLVVPTGGTVRVGGHDIRTDWRAARRMIGLVPQEIALEPFEKVINSVRFTRGLYGEKPDDGYIEQVLRSLALWEKRDAATRELSGGMKRRVLIAKALAHRPKVLFLDEPTAGVDVALRREMWQVVEQLRRDGVTIILTTHYLEEAEEMADRIGVINKGQLLLVKPKDELMGEFGGKTLTIELDSTLTEIPAGLADRGLVLATDGRSLRYDYDTRAERTGIARLLGDLSANGITVRDVSTRQSSLEEVFMSLVDDRKSEDAA</sequence>
<dbReference type="InterPro" id="IPR027417">
    <property type="entry name" value="P-loop_NTPase"/>
</dbReference>
<evidence type="ECO:0000313" key="6">
    <source>
        <dbReference type="Proteomes" id="UP000199180"/>
    </source>
</evidence>
<dbReference type="InterPro" id="IPR050763">
    <property type="entry name" value="ABC_transporter_ATP-binding"/>
</dbReference>
<dbReference type="SMART" id="SM00382">
    <property type="entry name" value="AAA"/>
    <property type="match status" value="1"/>
</dbReference>
<dbReference type="GO" id="GO:0005524">
    <property type="term" value="F:ATP binding"/>
    <property type="evidence" value="ECO:0007669"/>
    <property type="project" value="UniProtKB-KW"/>
</dbReference>
<accession>A0A1H9YK24</accession>
<dbReference type="PANTHER" id="PTHR42711:SF10">
    <property type="entry name" value="ABC TRANSPORTER ATP-BINDING PROTEIN"/>
    <property type="match status" value="1"/>
</dbReference>
<dbReference type="AlphaFoldDB" id="A0A1H9YK24"/>
<dbReference type="Gene3D" id="3.40.50.300">
    <property type="entry name" value="P-loop containing nucleotide triphosphate hydrolases"/>
    <property type="match status" value="1"/>
</dbReference>